<feature type="transmembrane region" description="Helical" evidence="7">
    <location>
        <begin position="267"/>
        <end position="290"/>
    </location>
</feature>
<feature type="signal peptide" evidence="7">
    <location>
        <begin position="1"/>
        <end position="18"/>
    </location>
</feature>
<comment type="similarity">
    <text evidence="7">Belongs to the PGAP3 family.</text>
</comment>
<proteinExistence type="inferred from homology"/>
<keyword evidence="4 7" id="KW-0732">Signal</keyword>
<dbReference type="GO" id="GO:0006506">
    <property type="term" value="P:GPI anchor biosynthetic process"/>
    <property type="evidence" value="ECO:0007669"/>
    <property type="project" value="UniProtKB-KW"/>
</dbReference>
<dbReference type="Proteomes" id="UP000002037">
    <property type="component" value="Unassembled WGS sequence"/>
</dbReference>
<comment type="function">
    <text evidence="7">Involved in the lipid remodeling steps of GPI-anchor maturation.</text>
</comment>
<evidence type="ECO:0000256" key="4">
    <source>
        <dbReference type="ARBA" id="ARBA00022729"/>
    </source>
</evidence>
<accession>C5MH85</accession>
<dbReference type="KEGG" id="ctp:CTRG_05439"/>
<feature type="transmembrane region" description="Helical" evidence="7">
    <location>
        <begin position="79"/>
        <end position="102"/>
    </location>
</feature>
<evidence type="ECO:0000256" key="6">
    <source>
        <dbReference type="ARBA" id="ARBA00023136"/>
    </source>
</evidence>
<dbReference type="InterPro" id="IPR007217">
    <property type="entry name" value="Per1-like"/>
</dbReference>
<dbReference type="Pfam" id="PF04080">
    <property type="entry name" value="Per1"/>
    <property type="match status" value="1"/>
</dbReference>
<keyword evidence="6 7" id="KW-0472">Membrane</keyword>
<reference evidence="8 9" key="1">
    <citation type="journal article" date="2009" name="Nature">
        <title>Evolution of pathogenicity and sexual reproduction in eight Candida genomes.</title>
        <authorList>
            <person name="Butler G."/>
            <person name="Rasmussen M.D."/>
            <person name="Lin M.F."/>
            <person name="Santos M.A."/>
            <person name="Sakthikumar S."/>
            <person name="Munro C.A."/>
            <person name="Rheinbay E."/>
            <person name="Grabherr M."/>
            <person name="Forche A."/>
            <person name="Reedy J.L."/>
            <person name="Agrafioti I."/>
            <person name="Arnaud M.B."/>
            <person name="Bates S."/>
            <person name="Brown A.J."/>
            <person name="Brunke S."/>
            <person name="Costanzo M.C."/>
            <person name="Fitzpatrick D.A."/>
            <person name="de Groot P.W."/>
            <person name="Harris D."/>
            <person name="Hoyer L.L."/>
            <person name="Hube B."/>
            <person name="Klis F.M."/>
            <person name="Kodira C."/>
            <person name="Lennard N."/>
            <person name="Logue M.E."/>
            <person name="Martin R."/>
            <person name="Neiman A.M."/>
            <person name="Nikolaou E."/>
            <person name="Quail M.A."/>
            <person name="Quinn J."/>
            <person name="Santos M.C."/>
            <person name="Schmitzberger F.F."/>
            <person name="Sherlock G."/>
            <person name="Shah P."/>
            <person name="Silverstein K.A."/>
            <person name="Skrzypek M.S."/>
            <person name="Soll D."/>
            <person name="Staggs R."/>
            <person name="Stansfield I."/>
            <person name="Stumpf M.P."/>
            <person name="Sudbery P.E."/>
            <person name="Srikantha T."/>
            <person name="Zeng Q."/>
            <person name="Berman J."/>
            <person name="Berriman M."/>
            <person name="Heitman J."/>
            <person name="Gow N.A."/>
            <person name="Lorenz M.C."/>
            <person name="Birren B.W."/>
            <person name="Kellis M."/>
            <person name="Cuomo C.A."/>
        </authorList>
    </citation>
    <scope>NUCLEOTIDE SEQUENCE [LARGE SCALE GENOMIC DNA]</scope>
    <source>
        <strain evidence="9">ATCC MYA-3404 / T1</strain>
    </source>
</reference>
<dbReference type="VEuPathDB" id="FungiDB:CTRG_05439"/>
<name>C5MH85_CANTT</name>
<keyword evidence="7" id="KW-0256">Endoplasmic reticulum</keyword>
<evidence type="ECO:0000256" key="3">
    <source>
        <dbReference type="ARBA" id="ARBA00022692"/>
    </source>
</evidence>
<feature type="transmembrane region" description="Helical" evidence="7">
    <location>
        <begin position="183"/>
        <end position="201"/>
    </location>
</feature>
<feature type="transmembrane region" description="Helical" evidence="7">
    <location>
        <begin position="213"/>
        <end position="232"/>
    </location>
</feature>
<dbReference type="GO" id="GO:0005789">
    <property type="term" value="C:endoplasmic reticulum membrane"/>
    <property type="evidence" value="ECO:0007669"/>
    <property type="project" value="UniProtKB-SubCell"/>
</dbReference>
<keyword evidence="9" id="KW-1185">Reference proteome</keyword>
<evidence type="ECO:0000313" key="8">
    <source>
        <dbReference type="EMBL" id="EER30987.1"/>
    </source>
</evidence>
<protein>
    <recommendedName>
        <fullName evidence="7">Post-GPI attachment to proteins factor 3</fullName>
    </recommendedName>
</protein>
<feature type="transmembrane region" description="Helical" evidence="7">
    <location>
        <begin position="157"/>
        <end position="176"/>
    </location>
</feature>
<dbReference type="AlphaFoldDB" id="C5MH85"/>
<feature type="transmembrane region" description="Helical" evidence="7">
    <location>
        <begin position="123"/>
        <end position="145"/>
    </location>
</feature>
<dbReference type="GO" id="GO:0016788">
    <property type="term" value="F:hydrolase activity, acting on ester bonds"/>
    <property type="evidence" value="ECO:0007669"/>
    <property type="project" value="TreeGrafter"/>
</dbReference>
<dbReference type="EMBL" id="GG692402">
    <property type="protein sequence ID" value="EER30987.1"/>
    <property type="molecule type" value="Genomic_DNA"/>
</dbReference>
<evidence type="ECO:0000256" key="1">
    <source>
        <dbReference type="ARBA" id="ARBA00004127"/>
    </source>
</evidence>
<keyword evidence="2 7" id="KW-0337">GPI-anchor biosynthesis</keyword>
<feature type="chain" id="PRO_5016476790" description="Post-GPI attachment to proteins factor 3" evidence="7">
    <location>
        <begin position="19"/>
        <end position="340"/>
    </location>
</feature>
<keyword evidence="3 7" id="KW-0812">Transmembrane</keyword>
<feature type="transmembrane region" description="Helical" evidence="7">
    <location>
        <begin position="306"/>
        <end position="325"/>
    </location>
</feature>
<dbReference type="eggNOG" id="KOG2970">
    <property type="taxonomic scope" value="Eukaryota"/>
</dbReference>
<dbReference type="OrthoDB" id="419770at2759"/>
<dbReference type="HOGENOM" id="CLU_032917_1_1_1"/>
<sequence length="340" mass="39976">MNRLLPFLLVLLPSLVTASVGDTLPEFQTCLHQCDCQTIPQSFLWSCLANCNYYCQQYITDQIESQGLEMVQFYGKWPFVRVLGVQELFSTVFSLANLYVNYKNIRPIFRQFRRNSDSELQIMYGQYLALLIISCIGWIFSSLFHFKDTAVTETLDYFGAFAIILCNLNVIVVRVFKLFRRRVVLYTWQLGLIILYVFHVTKLKTQWDYGYNTQINMVVGLSAMILWCYHSWHTYKLYQRNYIVYNNSIQLLPFETKLLQKLNYVSLSNASIIPLIPILNNVVLIGGILLEVNDFAPIYRLVDAHALWHLLTIFPSFIWFDWNIWDLEMLKITEGHEIKE</sequence>
<comment type="subcellular location">
    <subcellularLocation>
        <location evidence="1">Endomembrane system</location>
        <topology evidence="1">Multi-pass membrane protein</topology>
    </subcellularLocation>
    <subcellularLocation>
        <location evidence="7">Endoplasmic reticulum membrane</location>
        <topology evidence="7">Multi-pass membrane protein</topology>
    </subcellularLocation>
</comment>
<dbReference type="PANTHER" id="PTHR13148">
    <property type="entry name" value="PER1-RELATED"/>
    <property type="match status" value="1"/>
</dbReference>
<evidence type="ECO:0000256" key="2">
    <source>
        <dbReference type="ARBA" id="ARBA00022502"/>
    </source>
</evidence>
<keyword evidence="5 7" id="KW-1133">Transmembrane helix</keyword>
<dbReference type="PANTHER" id="PTHR13148:SF0">
    <property type="entry name" value="POST-GPI ATTACHMENT TO PROTEINS FACTOR 3"/>
    <property type="match status" value="1"/>
</dbReference>
<organism evidence="8 9">
    <name type="scientific">Candida tropicalis (strain ATCC MYA-3404 / T1)</name>
    <name type="common">Yeast</name>
    <dbReference type="NCBI Taxonomy" id="294747"/>
    <lineage>
        <taxon>Eukaryota</taxon>
        <taxon>Fungi</taxon>
        <taxon>Dikarya</taxon>
        <taxon>Ascomycota</taxon>
        <taxon>Saccharomycotina</taxon>
        <taxon>Pichiomycetes</taxon>
        <taxon>Debaryomycetaceae</taxon>
        <taxon>Candida/Lodderomyces clade</taxon>
        <taxon>Candida</taxon>
    </lineage>
</organism>
<evidence type="ECO:0000256" key="5">
    <source>
        <dbReference type="ARBA" id="ARBA00022989"/>
    </source>
</evidence>
<evidence type="ECO:0000313" key="9">
    <source>
        <dbReference type="Proteomes" id="UP000002037"/>
    </source>
</evidence>
<gene>
    <name evidence="8" type="ORF">CTRG_05439</name>
</gene>
<dbReference type="GeneID" id="8300496"/>
<dbReference type="RefSeq" id="XP_002551141.1">
    <property type="nucleotide sequence ID" value="XM_002551095.1"/>
</dbReference>
<evidence type="ECO:0000256" key="7">
    <source>
        <dbReference type="RuleBase" id="RU365066"/>
    </source>
</evidence>